<evidence type="ECO:0000259" key="1">
    <source>
        <dbReference type="Pfam" id="PF12776"/>
    </source>
</evidence>
<dbReference type="InterPro" id="IPR024752">
    <property type="entry name" value="Myb/SANT-like_dom"/>
</dbReference>
<comment type="caution">
    <text evidence="2">The sequence shown here is derived from an EMBL/GenBank/DDBJ whole genome shotgun (WGS) entry which is preliminary data.</text>
</comment>
<evidence type="ECO:0000313" key="3">
    <source>
        <dbReference type="Proteomes" id="UP001318860"/>
    </source>
</evidence>
<gene>
    <name evidence="2" type="ORF">DH2020_000201</name>
</gene>
<organism evidence="2 3">
    <name type="scientific">Rehmannia glutinosa</name>
    <name type="common">Chinese foxglove</name>
    <dbReference type="NCBI Taxonomy" id="99300"/>
    <lineage>
        <taxon>Eukaryota</taxon>
        <taxon>Viridiplantae</taxon>
        <taxon>Streptophyta</taxon>
        <taxon>Embryophyta</taxon>
        <taxon>Tracheophyta</taxon>
        <taxon>Spermatophyta</taxon>
        <taxon>Magnoliopsida</taxon>
        <taxon>eudicotyledons</taxon>
        <taxon>Gunneridae</taxon>
        <taxon>Pentapetalae</taxon>
        <taxon>asterids</taxon>
        <taxon>lamiids</taxon>
        <taxon>Lamiales</taxon>
        <taxon>Orobanchaceae</taxon>
        <taxon>Rehmannieae</taxon>
        <taxon>Rehmannia</taxon>
    </lineage>
</organism>
<name>A0ABR0XVZ6_REHGL</name>
<dbReference type="PANTHER" id="PTHR46929:SF3">
    <property type="entry name" value="MYB_SANT-LIKE DOMAIN-CONTAINING PROTEIN"/>
    <property type="match status" value="1"/>
</dbReference>
<proteinExistence type="predicted"/>
<sequence length="244" mass="28257">MAPTYPVIQADYIYNLEWMEKADRLFISVLLDQQMLGNFSPGENNMHALLIAQATVNLEMDKQFTLDYIKHRLSSIHKRYRTFYWVKKKHGVRFDEATNTVTAPDYVWDDIVKKDEFGLAYQEMGDPDWTDLQQLFGAYHENLIPPDAEIVEISSDSESEGFVDVAELPKPKRERNITKTTSSWPSADRSFWNYLAQFEPQTQASSKSLSTNRSNQRDPTTTHALLFIAVQVCHVRHLHNHCPT</sequence>
<dbReference type="Proteomes" id="UP001318860">
    <property type="component" value="Unassembled WGS sequence"/>
</dbReference>
<dbReference type="Pfam" id="PF12776">
    <property type="entry name" value="Myb_DNA-bind_3"/>
    <property type="match status" value="1"/>
</dbReference>
<keyword evidence="3" id="KW-1185">Reference proteome</keyword>
<dbReference type="PANTHER" id="PTHR46929">
    <property type="entry name" value="EXPRESSED PROTEIN"/>
    <property type="match status" value="1"/>
</dbReference>
<dbReference type="EMBL" id="JABTTQ020000001">
    <property type="protein sequence ID" value="KAK6163337.1"/>
    <property type="molecule type" value="Genomic_DNA"/>
</dbReference>
<accession>A0ABR0XVZ6</accession>
<reference evidence="2 3" key="1">
    <citation type="journal article" date="2021" name="Comput. Struct. Biotechnol. J.">
        <title>De novo genome assembly of the potent medicinal plant Rehmannia glutinosa using nanopore technology.</title>
        <authorList>
            <person name="Ma L."/>
            <person name="Dong C."/>
            <person name="Song C."/>
            <person name="Wang X."/>
            <person name="Zheng X."/>
            <person name="Niu Y."/>
            <person name="Chen S."/>
            <person name="Feng W."/>
        </authorList>
    </citation>
    <scope>NUCLEOTIDE SEQUENCE [LARGE SCALE GENOMIC DNA]</scope>
    <source>
        <strain evidence="2">DH-2019</strain>
    </source>
</reference>
<protein>
    <recommendedName>
        <fullName evidence="1">Myb/SANT-like domain-containing protein</fullName>
    </recommendedName>
</protein>
<feature type="domain" description="Myb/SANT-like" evidence="1">
    <location>
        <begin position="17"/>
        <end position="110"/>
    </location>
</feature>
<evidence type="ECO:0000313" key="2">
    <source>
        <dbReference type="EMBL" id="KAK6163337.1"/>
    </source>
</evidence>